<dbReference type="PANTHER" id="PTHR35530">
    <property type="entry name" value="TAUTOMERASE-RELATED"/>
    <property type="match status" value="1"/>
</dbReference>
<comment type="similarity">
    <text evidence="1 4">Belongs to the 4-oxalocrotonate tautomerase family.</text>
</comment>
<evidence type="ECO:0000256" key="4">
    <source>
        <dbReference type="RuleBase" id="RU362032"/>
    </source>
</evidence>
<dbReference type="InterPro" id="IPR018191">
    <property type="entry name" value="4-OT"/>
</dbReference>
<keyword evidence="2 4" id="KW-0413">Isomerase</keyword>
<organism evidence="6 7">
    <name type="scientific">Thalassoglobus neptunius</name>
    <dbReference type="NCBI Taxonomy" id="1938619"/>
    <lineage>
        <taxon>Bacteria</taxon>
        <taxon>Pseudomonadati</taxon>
        <taxon>Planctomycetota</taxon>
        <taxon>Planctomycetia</taxon>
        <taxon>Planctomycetales</taxon>
        <taxon>Planctomycetaceae</taxon>
        <taxon>Thalassoglobus</taxon>
    </lineage>
</organism>
<dbReference type="InterPro" id="IPR004370">
    <property type="entry name" value="4-OT-like_dom"/>
</dbReference>
<dbReference type="NCBIfam" id="TIGR00013">
    <property type="entry name" value="taut"/>
    <property type="match status" value="1"/>
</dbReference>
<evidence type="ECO:0000313" key="7">
    <source>
        <dbReference type="Proteomes" id="UP000317243"/>
    </source>
</evidence>
<dbReference type="SUPFAM" id="SSF55331">
    <property type="entry name" value="Tautomerase/MIF"/>
    <property type="match status" value="1"/>
</dbReference>
<evidence type="ECO:0000256" key="3">
    <source>
        <dbReference type="PIRSR" id="PIRSR618191-1"/>
    </source>
</evidence>
<dbReference type="PANTHER" id="PTHR35530:SF1">
    <property type="entry name" value="2-HYDROXYMUCONATE TAUTOMERASE"/>
    <property type="match status" value="1"/>
</dbReference>
<protein>
    <recommendedName>
        <fullName evidence="4">Tautomerase</fullName>
        <ecNumber evidence="4">5.3.2.-</ecNumber>
    </recommendedName>
</protein>
<evidence type="ECO:0000256" key="2">
    <source>
        <dbReference type="ARBA" id="ARBA00023235"/>
    </source>
</evidence>
<name>A0A5C5VY11_9PLAN</name>
<reference evidence="6 7" key="1">
    <citation type="submission" date="2019-02" db="EMBL/GenBank/DDBJ databases">
        <title>Deep-cultivation of Planctomycetes and their phenomic and genomic characterization uncovers novel biology.</title>
        <authorList>
            <person name="Wiegand S."/>
            <person name="Jogler M."/>
            <person name="Boedeker C."/>
            <person name="Pinto D."/>
            <person name="Vollmers J."/>
            <person name="Rivas-Marin E."/>
            <person name="Kohn T."/>
            <person name="Peeters S.H."/>
            <person name="Heuer A."/>
            <person name="Rast P."/>
            <person name="Oberbeckmann S."/>
            <person name="Bunk B."/>
            <person name="Jeske O."/>
            <person name="Meyerdierks A."/>
            <person name="Storesund J.E."/>
            <person name="Kallscheuer N."/>
            <person name="Luecker S."/>
            <person name="Lage O.M."/>
            <person name="Pohl T."/>
            <person name="Merkel B.J."/>
            <person name="Hornburger P."/>
            <person name="Mueller R.-W."/>
            <person name="Bruemmer F."/>
            <person name="Labrenz M."/>
            <person name="Spormann A.M."/>
            <person name="Op Den Camp H."/>
            <person name="Overmann J."/>
            <person name="Amann R."/>
            <person name="Jetten M.S.M."/>
            <person name="Mascher T."/>
            <person name="Medema M.H."/>
            <person name="Devos D.P."/>
            <person name="Kaster A.-K."/>
            <person name="Ovreas L."/>
            <person name="Rohde M."/>
            <person name="Galperin M.Y."/>
            <person name="Jogler C."/>
        </authorList>
    </citation>
    <scope>NUCLEOTIDE SEQUENCE [LARGE SCALE GENOMIC DNA]</scope>
    <source>
        <strain evidence="6 7">KOR42</strain>
    </source>
</reference>
<dbReference type="InterPro" id="IPR014347">
    <property type="entry name" value="Tautomerase/MIF_sf"/>
</dbReference>
<evidence type="ECO:0000256" key="1">
    <source>
        <dbReference type="ARBA" id="ARBA00006723"/>
    </source>
</evidence>
<feature type="domain" description="4-oxalocrotonate tautomerase-like" evidence="5">
    <location>
        <begin position="22"/>
        <end position="77"/>
    </location>
</feature>
<keyword evidence="7" id="KW-1185">Reference proteome</keyword>
<feature type="active site" description="Proton acceptor; via imino nitrogen" evidence="3">
    <location>
        <position position="22"/>
    </location>
</feature>
<evidence type="ECO:0000259" key="5">
    <source>
        <dbReference type="Pfam" id="PF01361"/>
    </source>
</evidence>
<proteinExistence type="inferred from homology"/>
<dbReference type="GO" id="GO:0016853">
    <property type="term" value="F:isomerase activity"/>
    <property type="evidence" value="ECO:0007669"/>
    <property type="project" value="UniProtKB-UniRule"/>
</dbReference>
<dbReference type="Gene3D" id="3.30.429.10">
    <property type="entry name" value="Macrophage Migration Inhibitory Factor"/>
    <property type="match status" value="1"/>
</dbReference>
<comment type="caution">
    <text evidence="6">The sequence shown here is derived from an EMBL/GenBank/DDBJ whole genome shotgun (WGS) entry which is preliminary data.</text>
</comment>
<dbReference type="Proteomes" id="UP000317243">
    <property type="component" value="Unassembled WGS sequence"/>
</dbReference>
<dbReference type="EC" id="5.3.2.-" evidence="4"/>
<gene>
    <name evidence="6" type="ORF">KOR42_46610</name>
</gene>
<sequence length="88" mass="10148">MWQESFAVELFLLSDTKGVLVPYINVQITSGATREQKSTLVREMTDSLVRVLSKKPEHIHIIIQEVDEENWGYAGLLTDDWKRQQTEG</sequence>
<dbReference type="Pfam" id="PF01361">
    <property type="entry name" value="Tautomerase"/>
    <property type="match status" value="1"/>
</dbReference>
<evidence type="ECO:0000313" key="6">
    <source>
        <dbReference type="EMBL" id="TWT42611.1"/>
    </source>
</evidence>
<accession>A0A5C5VY11</accession>
<dbReference type="EMBL" id="SIHI01000039">
    <property type="protein sequence ID" value="TWT42611.1"/>
    <property type="molecule type" value="Genomic_DNA"/>
</dbReference>
<dbReference type="AlphaFoldDB" id="A0A5C5VY11"/>